<protein>
    <submittedName>
        <fullName evidence="2">Uncharacterized protein</fullName>
    </submittedName>
</protein>
<dbReference type="EMBL" id="QGKV02000299">
    <property type="protein sequence ID" value="KAF3594075.1"/>
    <property type="molecule type" value="Genomic_DNA"/>
</dbReference>
<keyword evidence="1" id="KW-1133">Transmembrane helix</keyword>
<evidence type="ECO:0000313" key="3">
    <source>
        <dbReference type="Proteomes" id="UP000266723"/>
    </source>
</evidence>
<dbReference type="PANTHER" id="PTHR31414">
    <property type="entry name" value="TRANSMEMBRANE PROTEIN DDB_G0292058"/>
    <property type="match status" value="1"/>
</dbReference>
<evidence type="ECO:0000256" key="1">
    <source>
        <dbReference type="SAM" id="Phobius"/>
    </source>
</evidence>
<sequence length="183" mass="19781">MSLSPSSRFSSVIRSSVALSRDSSSVAATQDPFKLILGSPNFGSWKGAISSAESLAPGPSADPSDYLVLAAHKTKRPDILTAFKPYNGGWNITNNLLGSAPGFILAAVWILSFGSLLVVPLLQMESTRESQGIIQFKKNLPHFTDSLYLCYCVIISNLPIRIHSLVVVVVPEIESVSYLKKKN</sequence>
<accession>A0ABQ7EBY6</accession>
<keyword evidence="1" id="KW-0812">Transmembrane</keyword>
<comment type="caution">
    <text evidence="2">The sequence shown here is derived from an EMBL/GenBank/DDBJ whole genome shotgun (WGS) entry which is preliminary data.</text>
</comment>
<dbReference type="InterPro" id="IPR040283">
    <property type="entry name" value="DDB_G0292058-like"/>
</dbReference>
<keyword evidence="1" id="KW-0472">Membrane</keyword>
<dbReference type="PANTHER" id="PTHR31414:SF16">
    <property type="entry name" value="TRANSMEMBRANE PROTEIN"/>
    <property type="match status" value="1"/>
</dbReference>
<proteinExistence type="predicted"/>
<name>A0ABQ7EBY6_BRACR</name>
<dbReference type="Proteomes" id="UP000266723">
    <property type="component" value="Unassembled WGS sequence"/>
</dbReference>
<feature type="transmembrane region" description="Helical" evidence="1">
    <location>
        <begin position="103"/>
        <end position="122"/>
    </location>
</feature>
<gene>
    <name evidence="2" type="ORF">DY000_02024032</name>
</gene>
<organism evidence="2 3">
    <name type="scientific">Brassica cretica</name>
    <name type="common">Mustard</name>
    <dbReference type="NCBI Taxonomy" id="69181"/>
    <lineage>
        <taxon>Eukaryota</taxon>
        <taxon>Viridiplantae</taxon>
        <taxon>Streptophyta</taxon>
        <taxon>Embryophyta</taxon>
        <taxon>Tracheophyta</taxon>
        <taxon>Spermatophyta</taxon>
        <taxon>Magnoliopsida</taxon>
        <taxon>eudicotyledons</taxon>
        <taxon>Gunneridae</taxon>
        <taxon>Pentapetalae</taxon>
        <taxon>rosids</taxon>
        <taxon>malvids</taxon>
        <taxon>Brassicales</taxon>
        <taxon>Brassicaceae</taxon>
        <taxon>Brassiceae</taxon>
        <taxon>Brassica</taxon>
    </lineage>
</organism>
<keyword evidence="3" id="KW-1185">Reference proteome</keyword>
<reference evidence="2 3" key="1">
    <citation type="journal article" date="2020" name="BMC Genomics">
        <title>Intraspecific diversification of the crop wild relative Brassica cretica Lam. using demographic model selection.</title>
        <authorList>
            <person name="Kioukis A."/>
            <person name="Michalopoulou V.A."/>
            <person name="Briers L."/>
            <person name="Pirintsos S."/>
            <person name="Studholme D.J."/>
            <person name="Pavlidis P."/>
            <person name="Sarris P.F."/>
        </authorList>
    </citation>
    <scope>NUCLEOTIDE SEQUENCE [LARGE SCALE GENOMIC DNA]</scope>
    <source>
        <strain evidence="3">cv. PFS-1207/04</strain>
    </source>
</reference>
<evidence type="ECO:0000313" key="2">
    <source>
        <dbReference type="EMBL" id="KAF3594075.1"/>
    </source>
</evidence>